<feature type="region of interest" description="Disordered" evidence="1">
    <location>
        <begin position="1"/>
        <end position="23"/>
    </location>
</feature>
<evidence type="ECO:0000313" key="2">
    <source>
        <dbReference type="EMBL" id="CAG6465426.1"/>
    </source>
</evidence>
<dbReference type="EMBL" id="HBUE01053339">
    <property type="protein sequence ID" value="CAG6465426.1"/>
    <property type="molecule type" value="Transcribed_RNA"/>
</dbReference>
<proteinExistence type="predicted"/>
<feature type="compositionally biased region" description="Basic residues" evidence="1">
    <location>
        <begin position="9"/>
        <end position="20"/>
    </location>
</feature>
<sequence length="198" mass="22976">MGKKETKNKNNKKPSNKAVKRAAEKELRKAAKFEMLQNRNKYQEPIKERLKARNCPHQEIGNMFRSVKCKEAMWKHQDPVPVRFCYSNYPARWMKSTEEIQHLIQFVNNDCSRNGAKRPIYSNNVGGYLLLLMQDEASAEYVNGLLDKLNSSFPDEGLRVPSLEEIKTFHDGWEERSPNMFSKYLKGGALRVPKPKAN</sequence>
<evidence type="ECO:0000256" key="1">
    <source>
        <dbReference type="SAM" id="MobiDB-lite"/>
    </source>
</evidence>
<dbReference type="AlphaFoldDB" id="A0A8D8B4X3"/>
<reference evidence="2" key="1">
    <citation type="submission" date="2021-05" db="EMBL/GenBank/DDBJ databases">
        <authorList>
            <person name="Alioto T."/>
            <person name="Alioto T."/>
            <person name="Gomez Garrido J."/>
        </authorList>
    </citation>
    <scope>NUCLEOTIDE SEQUENCE</scope>
</reference>
<accession>A0A8D8B4X3</accession>
<name>A0A8D8B4X3_CULPI</name>
<organism evidence="2">
    <name type="scientific">Culex pipiens</name>
    <name type="common">House mosquito</name>
    <dbReference type="NCBI Taxonomy" id="7175"/>
    <lineage>
        <taxon>Eukaryota</taxon>
        <taxon>Metazoa</taxon>
        <taxon>Ecdysozoa</taxon>
        <taxon>Arthropoda</taxon>
        <taxon>Hexapoda</taxon>
        <taxon>Insecta</taxon>
        <taxon>Pterygota</taxon>
        <taxon>Neoptera</taxon>
        <taxon>Endopterygota</taxon>
        <taxon>Diptera</taxon>
        <taxon>Nematocera</taxon>
        <taxon>Culicoidea</taxon>
        <taxon>Culicidae</taxon>
        <taxon>Culicinae</taxon>
        <taxon>Culicini</taxon>
        <taxon>Culex</taxon>
        <taxon>Culex</taxon>
    </lineage>
</organism>
<protein>
    <submittedName>
        <fullName evidence="2">(northern house mosquito) hypothetical protein</fullName>
    </submittedName>
</protein>